<dbReference type="EMBL" id="CP030057">
    <property type="protein sequence ID" value="QOZ60526.1"/>
    <property type="molecule type" value="Genomic_DNA"/>
</dbReference>
<dbReference type="RefSeq" id="WP_128966130.1">
    <property type="nucleotide sequence ID" value="NZ_BMHC01000004.1"/>
</dbReference>
<proteinExistence type="predicted"/>
<protein>
    <submittedName>
        <fullName evidence="1">Uncharacterized protein</fullName>
    </submittedName>
</protein>
<name>A0ABX6UGT5_9BRAD</name>
<sequence>MFDADTRALLRSILDEVCGQIDQYQIATRAHVAAQILAAAGRDATPDHIREAGIDALKSAPTMWR</sequence>
<evidence type="ECO:0000313" key="1">
    <source>
        <dbReference type="EMBL" id="QOZ60526.1"/>
    </source>
</evidence>
<reference evidence="1 2" key="1">
    <citation type="submission" date="2018-06" db="EMBL/GenBank/DDBJ databases">
        <title>Comparative genomics of rhizobia nodulating Arachis hypogaea in China.</title>
        <authorList>
            <person name="Li Y."/>
        </authorList>
    </citation>
    <scope>NUCLEOTIDE SEQUENCE [LARGE SCALE GENOMIC DNA]</scope>
    <source>
        <strain evidence="1 2">CCBAU 51658</strain>
    </source>
</reference>
<dbReference type="Proteomes" id="UP000593880">
    <property type="component" value="Chromosome"/>
</dbReference>
<keyword evidence="2" id="KW-1185">Reference proteome</keyword>
<organism evidence="1 2">
    <name type="scientific">Bradyrhizobium guangdongense</name>
    <dbReference type="NCBI Taxonomy" id="1325090"/>
    <lineage>
        <taxon>Bacteria</taxon>
        <taxon>Pseudomonadati</taxon>
        <taxon>Pseudomonadota</taxon>
        <taxon>Alphaproteobacteria</taxon>
        <taxon>Hyphomicrobiales</taxon>
        <taxon>Nitrobacteraceae</taxon>
        <taxon>Bradyrhizobium</taxon>
    </lineage>
</organism>
<evidence type="ECO:0000313" key="2">
    <source>
        <dbReference type="Proteomes" id="UP000593880"/>
    </source>
</evidence>
<accession>A0ABX6UGT5</accession>
<gene>
    <name evidence="1" type="ORF">XH86_18710</name>
</gene>